<dbReference type="SMART" id="SM00353">
    <property type="entry name" value="HLH"/>
    <property type="match status" value="1"/>
</dbReference>
<evidence type="ECO:0000313" key="8">
    <source>
        <dbReference type="Proteomes" id="UP000494206"/>
    </source>
</evidence>
<dbReference type="GO" id="GO:0005634">
    <property type="term" value="C:nucleus"/>
    <property type="evidence" value="ECO:0007669"/>
    <property type="project" value="UniProtKB-SubCell"/>
</dbReference>
<accession>A0A8S1EXL9</accession>
<dbReference type="EMBL" id="CADEPM010000004">
    <property type="protein sequence ID" value="CAB3404817.1"/>
    <property type="molecule type" value="Genomic_DNA"/>
</dbReference>
<dbReference type="SUPFAM" id="SSF47459">
    <property type="entry name" value="HLH, helix-loop-helix DNA-binding domain"/>
    <property type="match status" value="1"/>
</dbReference>
<dbReference type="FunFam" id="4.10.280.10:FF:000029">
    <property type="entry name" value="Achaete-scute family bHLH transcription factor 1"/>
    <property type="match status" value="1"/>
</dbReference>
<evidence type="ECO:0000256" key="3">
    <source>
        <dbReference type="ARBA" id="ARBA00023125"/>
    </source>
</evidence>
<keyword evidence="4" id="KW-0539">Nucleus</keyword>
<keyword evidence="3" id="KW-0238">DNA-binding</keyword>
<proteinExistence type="predicted"/>
<dbReference type="Gene3D" id="4.10.280.10">
    <property type="entry name" value="Helix-loop-helix DNA-binding domain"/>
    <property type="match status" value="1"/>
</dbReference>
<feature type="domain" description="BHLH" evidence="6">
    <location>
        <begin position="6"/>
        <end position="58"/>
    </location>
</feature>
<dbReference type="GO" id="GO:0040008">
    <property type="term" value="P:regulation of growth"/>
    <property type="evidence" value="ECO:0007669"/>
    <property type="project" value="UniProtKB-ARBA"/>
</dbReference>
<dbReference type="InterPro" id="IPR050283">
    <property type="entry name" value="E-box_TF_Regulators"/>
</dbReference>
<dbReference type="GO" id="GO:0046983">
    <property type="term" value="F:protein dimerization activity"/>
    <property type="evidence" value="ECO:0007669"/>
    <property type="project" value="InterPro"/>
</dbReference>
<name>A0A8S1EXL9_9PELO</name>
<comment type="caution">
    <text evidence="7">The sequence shown here is derived from an EMBL/GenBank/DDBJ whole genome shotgun (WGS) entry which is preliminary data.</text>
</comment>
<comment type="subcellular location">
    <subcellularLocation>
        <location evidence="1">Nucleus</location>
    </subcellularLocation>
</comment>
<reference evidence="7 8" key="1">
    <citation type="submission" date="2020-04" db="EMBL/GenBank/DDBJ databases">
        <authorList>
            <person name="Laetsch R D."/>
            <person name="Stevens L."/>
            <person name="Kumar S."/>
            <person name="Blaxter L. M."/>
        </authorList>
    </citation>
    <scope>NUCLEOTIDE SEQUENCE [LARGE SCALE GENOMIC DNA]</scope>
</reference>
<dbReference type="InterPro" id="IPR011598">
    <property type="entry name" value="bHLH_dom"/>
</dbReference>
<evidence type="ECO:0000259" key="6">
    <source>
        <dbReference type="PROSITE" id="PS50888"/>
    </source>
</evidence>
<evidence type="ECO:0000256" key="1">
    <source>
        <dbReference type="ARBA" id="ARBA00004123"/>
    </source>
</evidence>
<gene>
    <name evidence="7" type="ORF">CBOVIS_LOCUS7086</name>
</gene>
<dbReference type="GO" id="GO:0000977">
    <property type="term" value="F:RNA polymerase II transcription regulatory region sequence-specific DNA binding"/>
    <property type="evidence" value="ECO:0007669"/>
    <property type="project" value="TreeGrafter"/>
</dbReference>
<organism evidence="7 8">
    <name type="scientific">Caenorhabditis bovis</name>
    <dbReference type="NCBI Taxonomy" id="2654633"/>
    <lineage>
        <taxon>Eukaryota</taxon>
        <taxon>Metazoa</taxon>
        <taxon>Ecdysozoa</taxon>
        <taxon>Nematoda</taxon>
        <taxon>Chromadorea</taxon>
        <taxon>Rhabditida</taxon>
        <taxon>Rhabditina</taxon>
        <taxon>Rhabditomorpha</taxon>
        <taxon>Rhabditoidea</taxon>
        <taxon>Rhabditidae</taxon>
        <taxon>Peloderinae</taxon>
        <taxon>Caenorhabditis</taxon>
    </lineage>
</organism>
<sequence length="148" mass="16899">MTSQKKNQLKRNERERRRVHQVNDGFDLLRTRLQKPNSNRKLSKADTLREAVKYIRQLQAMLDSTNAYQSNGYNMTHAANYFPVKEELDVYFPSDTGSNSSVSSECQVSTNYPMSASVPFTSPSNSNYSPPQSYYSPNNFHNGMQSSP</sequence>
<dbReference type="CDD" id="cd11418">
    <property type="entry name" value="bHLH_TS_ASCL"/>
    <property type="match status" value="1"/>
</dbReference>
<keyword evidence="8" id="KW-1185">Reference proteome</keyword>
<protein>
    <recommendedName>
        <fullName evidence="6">BHLH domain-containing protein</fullName>
    </recommendedName>
</protein>
<dbReference type="InterPro" id="IPR036638">
    <property type="entry name" value="HLH_DNA-bd_sf"/>
</dbReference>
<dbReference type="GO" id="GO:0048699">
    <property type="term" value="P:generation of neurons"/>
    <property type="evidence" value="ECO:0007669"/>
    <property type="project" value="UniProtKB-ARBA"/>
</dbReference>
<keyword evidence="2" id="KW-0524">Neurogenesis</keyword>
<evidence type="ECO:0000256" key="5">
    <source>
        <dbReference type="SAM" id="MobiDB-lite"/>
    </source>
</evidence>
<evidence type="ECO:0000256" key="2">
    <source>
        <dbReference type="ARBA" id="ARBA00022902"/>
    </source>
</evidence>
<dbReference type="PANTHER" id="PTHR23349:SF111">
    <property type="entry name" value="BHLH DOMAIN-CONTAINING PROTEIN"/>
    <property type="match status" value="1"/>
</dbReference>
<dbReference type="OrthoDB" id="10048995at2759"/>
<dbReference type="PROSITE" id="PS50888">
    <property type="entry name" value="BHLH"/>
    <property type="match status" value="1"/>
</dbReference>
<feature type="compositionally biased region" description="Low complexity" evidence="5">
    <location>
        <begin position="122"/>
        <end position="139"/>
    </location>
</feature>
<dbReference type="AlphaFoldDB" id="A0A8S1EXL9"/>
<evidence type="ECO:0000256" key="4">
    <source>
        <dbReference type="ARBA" id="ARBA00023242"/>
    </source>
</evidence>
<dbReference type="Pfam" id="PF00010">
    <property type="entry name" value="HLH"/>
    <property type="match status" value="1"/>
</dbReference>
<evidence type="ECO:0000313" key="7">
    <source>
        <dbReference type="EMBL" id="CAB3404817.1"/>
    </source>
</evidence>
<feature type="region of interest" description="Disordered" evidence="5">
    <location>
        <begin position="122"/>
        <end position="148"/>
    </location>
</feature>
<dbReference type="Proteomes" id="UP000494206">
    <property type="component" value="Unassembled WGS sequence"/>
</dbReference>
<dbReference type="PANTHER" id="PTHR23349">
    <property type="entry name" value="BASIC HELIX-LOOP-HELIX TRANSCRIPTION FACTOR, TWIST"/>
    <property type="match status" value="1"/>
</dbReference>
<dbReference type="GO" id="GO:0000981">
    <property type="term" value="F:DNA-binding transcription factor activity, RNA polymerase II-specific"/>
    <property type="evidence" value="ECO:0007669"/>
    <property type="project" value="TreeGrafter"/>
</dbReference>